<evidence type="ECO:0000313" key="8">
    <source>
        <dbReference type="EMBL" id="CAB5019838.1"/>
    </source>
</evidence>
<accession>A0A6J7U9D7</accession>
<dbReference type="SUPFAM" id="SSF143081">
    <property type="entry name" value="BB1717-like"/>
    <property type="match status" value="1"/>
</dbReference>
<evidence type="ECO:0000256" key="3">
    <source>
        <dbReference type="ARBA" id="ARBA00022763"/>
    </source>
</evidence>
<evidence type="ECO:0000256" key="6">
    <source>
        <dbReference type="ARBA" id="ARBA00023125"/>
    </source>
</evidence>
<keyword evidence="3" id="KW-0227">DNA damage</keyword>
<evidence type="ECO:0000256" key="7">
    <source>
        <dbReference type="ARBA" id="ARBA00023239"/>
    </source>
</evidence>
<proteinExistence type="inferred from homology"/>
<keyword evidence="7" id="KW-0456">Lyase</keyword>
<comment type="similarity">
    <text evidence="1">Belongs to the SOS response-associated peptidase family.</text>
</comment>
<dbReference type="GO" id="GO:0008233">
    <property type="term" value="F:peptidase activity"/>
    <property type="evidence" value="ECO:0007669"/>
    <property type="project" value="UniProtKB-KW"/>
</dbReference>
<evidence type="ECO:0000313" key="9">
    <source>
        <dbReference type="EMBL" id="CAB5061227.1"/>
    </source>
</evidence>
<dbReference type="AlphaFoldDB" id="A0A6J7U9D7"/>
<evidence type="ECO:0000256" key="4">
    <source>
        <dbReference type="ARBA" id="ARBA00022801"/>
    </source>
</evidence>
<evidence type="ECO:0000256" key="5">
    <source>
        <dbReference type="ARBA" id="ARBA00023124"/>
    </source>
</evidence>
<dbReference type="InterPro" id="IPR003738">
    <property type="entry name" value="SRAP"/>
</dbReference>
<gene>
    <name evidence="8" type="ORF">UFOPK4098_00792</name>
    <name evidence="9" type="ORF">UFOPK4347_00361</name>
</gene>
<dbReference type="GO" id="GO:0006508">
    <property type="term" value="P:proteolysis"/>
    <property type="evidence" value="ECO:0007669"/>
    <property type="project" value="UniProtKB-KW"/>
</dbReference>
<evidence type="ECO:0000256" key="1">
    <source>
        <dbReference type="ARBA" id="ARBA00008136"/>
    </source>
</evidence>
<keyword evidence="6" id="KW-0238">DNA-binding</keyword>
<evidence type="ECO:0000256" key="2">
    <source>
        <dbReference type="ARBA" id="ARBA00022670"/>
    </source>
</evidence>
<dbReference type="GO" id="GO:0016829">
    <property type="term" value="F:lyase activity"/>
    <property type="evidence" value="ECO:0007669"/>
    <property type="project" value="UniProtKB-KW"/>
</dbReference>
<keyword evidence="4" id="KW-0378">Hydrolase</keyword>
<dbReference type="Pfam" id="PF02586">
    <property type="entry name" value="SRAP"/>
    <property type="match status" value="1"/>
</dbReference>
<reference evidence="9" key="1">
    <citation type="submission" date="2020-05" db="EMBL/GenBank/DDBJ databases">
        <authorList>
            <person name="Chiriac C."/>
            <person name="Salcher M."/>
            <person name="Ghai R."/>
            <person name="Kavagutti S V."/>
        </authorList>
    </citation>
    <scope>NUCLEOTIDE SEQUENCE</scope>
</reference>
<name>A0A6J7U9D7_9ZZZZ</name>
<keyword evidence="5" id="KW-0190">Covalent protein-DNA linkage</keyword>
<organism evidence="9">
    <name type="scientific">freshwater metagenome</name>
    <dbReference type="NCBI Taxonomy" id="449393"/>
    <lineage>
        <taxon>unclassified sequences</taxon>
        <taxon>metagenomes</taxon>
        <taxon>ecological metagenomes</taxon>
    </lineage>
</organism>
<sequence>MCGRLVITSSALEISEHFGFSNADALTIERTAHFNIAPTSQLLSLRRKGEDTVLEEMHWGMQPLWQSQYEGRAPVINARAETITEKPMFKDLTISGRCVIAVNGYYEWLTTHHAQQKIPYFISAKDMKLINMCALWHTRVIGATAVKEVAIITVAANESLSAVHHRMPAILDNAKIGDWLSGSADHSVQLLKSWSGDPLQLREVSTRVNAVRNNSAENIVPVATQVLPTLFD</sequence>
<dbReference type="InterPro" id="IPR036590">
    <property type="entry name" value="SRAP-like"/>
</dbReference>
<dbReference type="EMBL" id="CAFBQU010000005">
    <property type="protein sequence ID" value="CAB5061227.1"/>
    <property type="molecule type" value="Genomic_DNA"/>
</dbReference>
<dbReference type="PANTHER" id="PTHR13604:SF0">
    <property type="entry name" value="ABASIC SITE PROCESSING PROTEIN HMCES"/>
    <property type="match status" value="1"/>
</dbReference>
<keyword evidence="2" id="KW-0645">Protease</keyword>
<protein>
    <submittedName>
        <fullName evidence="9">Unannotated protein</fullName>
    </submittedName>
</protein>
<dbReference type="GO" id="GO:0106300">
    <property type="term" value="P:protein-DNA covalent cross-linking repair"/>
    <property type="evidence" value="ECO:0007669"/>
    <property type="project" value="InterPro"/>
</dbReference>
<dbReference type="Gene3D" id="3.90.1680.10">
    <property type="entry name" value="SOS response associated peptidase-like"/>
    <property type="match status" value="1"/>
</dbReference>
<dbReference type="EMBL" id="CAFBPN010000034">
    <property type="protein sequence ID" value="CAB5019838.1"/>
    <property type="molecule type" value="Genomic_DNA"/>
</dbReference>
<dbReference type="PANTHER" id="PTHR13604">
    <property type="entry name" value="DC12-RELATED"/>
    <property type="match status" value="1"/>
</dbReference>
<dbReference type="GO" id="GO:0003697">
    <property type="term" value="F:single-stranded DNA binding"/>
    <property type="evidence" value="ECO:0007669"/>
    <property type="project" value="InterPro"/>
</dbReference>